<feature type="transmembrane region" description="Helical" evidence="1">
    <location>
        <begin position="291"/>
        <end position="313"/>
    </location>
</feature>
<keyword evidence="1" id="KW-1133">Transmembrane helix</keyword>
<dbReference type="Proteomes" id="UP000603141">
    <property type="component" value="Unassembled WGS sequence"/>
</dbReference>
<dbReference type="Pfam" id="PF13519">
    <property type="entry name" value="VWA_2"/>
    <property type="match status" value="1"/>
</dbReference>
<proteinExistence type="predicted"/>
<dbReference type="EMBL" id="JAENIJ010000007">
    <property type="protein sequence ID" value="MBK1881972.1"/>
    <property type="molecule type" value="Genomic_DNA"/>
</dbReference>
<keyword evidence="1" id="KW-0812">Transmembrane</keyword>
<protein>
    <submittedName>
        <fullName evidence="3">VWA domain-containing protein</fullName>
    </submittedName>
</protein>
<dbReference type="SUPFAM" id="SSF53300">
    <property type="entry name" value="vWA-like"/>
    <property type="match status" value="1"/>
</dbReference>
<dbReference type="Gene3D" id="3.40.50.410">
    <property type="entry name" value="von Willebrand factor, type A domain"/>
    <property type="match status" value="1"/>
</dbReference>
<dbReference type="AlphaFoldDB" id="A0A934S451"/>
<feature type="domain" description="VWFA" evidence="2">
    <location>
        <begin position="89"/>
        <end position="203"/>
    </location>
</feature>
<evidence type="ECO:0000259" key="2">
    <source>
        <dbReference type="Pfam" id="PF13519"/>
    </source>
</evidence>
<name>A0A934S451_9BACT</name>
<reference evidence="3" key="1">
    <citation type="submission" date="2021-01" db="EMBL/GenBank/DDBJ databases">
        <title>Modified the classification status of verrucomicrobia.</title>
        <authorList>
            <person name="Feng X."/>
        </authorList>
    </citation>
    <scope>NUCLEOTIDE SEQUENCE</scope>
    <source>
        <strain evidence="3">KCTC 22041</strain>
    </source>
</reference>
<evidence type="ECO:0000313" key="4">
    <source>
        <dbReference type="Proteomes" id="UP000603141"/>
    </source>
</evidence>
<keyword evidence="1" id="KW-0472">Membrane</keyword>
<keyword evidence="4" id="KW-1185">Reference proteome</keyword>
<dbReference type="InterPro" id="IPR036465">
    <property type="entry name" value="vWFA_dom_sf"/>
</dbReference>
<dbReference type="RefSeq" id="WP_200268660.1">
    <property type="nucleotide sequence ID" value="NZ_JAENIJ010000007.1"/>
</dbReference>
<feature type="transmembrane region" description="Helical" evidence="1">
    <location>
        <begin position="50"/>
        <end position="69"/>
    </location>
</feature>
<dbReference type="InterPro" id="IPR002035">
    <property type="entry name" value="VWF_A"/>
</dbReference>
<comment type="caution">
    <text evidence="3">The sequence shown here is derived from an EMBL/GenBank/DDBJ whole genome shotgun (WGS) entry which is preliminary data.</text>
</comment>
<evidence type="ECO:0000313" key="3">
    <source>
        <dbReference type="EMBL" id="MBK1881972.1"/>
    </source>
</evidence>
<evidence type="ECO:0000256" key="1">
    <source>
        <dbReference type="SAM" id="Phobius"/>
    </source>
</evidence>
<organism evidence="3 4">
    <name type="scientific">Luteolibacter pohnpeiensis</name>
    <dbReference type="NCBI Taxonomy" id="454153"/>
    <lineage>
        <taxon>Bacteria</taxon>
        <taxon>Pseudomonadati</taxon>
        <taxon>Verrucomicrobiota</taxon>
        <taxon>Verrucomicrobiia</taxon>
        <taxon>Verrucomicrobiales</taxon>
        <taxon>Verrucomicrobiaceae</taxon>
        <taxon>Luteolibacter</taxon>
    </lineage>
</organism>
<gene>
    <name evidence="3" type="ORF">JIN85_06070</name>
</gene>
<accession>A0A934S451</accession>
<sequence length="338" mass="36424">MVKLPILLALAALILATGAEWLHTGRIRRVGPLAFGPGKKPGLPGKLAPFLRVAALTAMVWGLAMLLVLPPVAHRGVPKEIDPAHREHLLILLDVSPSMRIQDSGKSGKESRTHRAREVMDSVFARIASDRLFTTVIAVYNGAKPVVEQTRDMEVLHNLMNDLPMHYAFPSGQTKLLDGLEEAARIAKPWPRGSTTLMVVSDGDSVPPTGMPTMPPSIRGVLVIGVGDPGTGTFINGHNSRQDSSTLRQIATRIGGVYHDANLKFVPTDTLSKLGSLASDDSNRPASYRELAITATVLGTLVLSLLPILLHFAGSAWNPGPKTRDFHFPAASRNFMTD</sequence>